<gene>
    <name evidence="2" type="ORF">OWR29_23795</name>
</gene>
<dbReference type="EMBL" id="JAPNTZ010000008">
    <property type="protein sequence ID" value="MCY1141032.1"/>
    <property type="molecule type" value="Genomic_DNA"/>
</dbReference>
<evidence type="ECO:0000313" key="2">
    <source>
        <dbReference type="EMBL" id="MCY1141032.1"/>
    </source>
</evidence>
<evidence type="ECO:0000256" key="1">
    <source>
        <dbReference type="SAM" id="SignalP"/>
    </source>
</evidence>
<sequence>MRFNRLAAAIACAITAGSSLVAAPASAAAKPGVVVNYWSTPVVVKVKPKKIEPFKDLYYTNIKWTKLTSSTGYATSIRHINSCEPSCADANYVTQKVSMKFTRVRTTSTKRRVFTQVRVTVLKTHKTETHALPLKG</sequence>
<name>A0ABT4B3F4_9ACTN</name>
<comment type="caution">
    <text evidence="2">The sequence shown here is derived from an EMBL/GenBank/DDBJ whole genome shotgun (WGS) entry which is preliminary data.</text>
</comment>
<organism evidence="2 3">
    <name type="scientific">Paractinoplanes pyxinae</name>
    <dbReference type="NCBI Taxonomy" id="2997416"/>
    <lineage>
        <taxon>Bacteria</taxon>
        <taxon>Bacillati</taxon>
        <taxon>Actinomycetota</taxon>
        <taxon>Actinomycetes</taxon>
        <taxon>Micromonosporales</taxon>
        <taxon>Micromonosporaceae</taxon>
        <taxon>Paractinoplanes</taxon>
    </lineage>
</organism>
<proteinExistence type="predicted"/>
<protein>
    <submittedName>
        <fullName evidence="2">Uncharacterized protein</fullName>
    </submittedName>
</protein>
<reference evidence="2" key="1">
    <citation type="submission" date="2022-11" db="EMBL/GenBank/DDBJ databases">
        <authorList>
            <person name="Somphong A."/>
            <person name="Phongsopitanun W."/>
        </authorList>
    </citation>
    <scope>NUCLEOTIDE SEQUENCE</scope>
    <source>
        <strain evidence="2">Pm04-4</strain>
    </source>
</reference>
<accession>A0ABT4B3F4</accession>
<dbReference type="RefSeq" id="WP_267565401.1">
    <property type="nucleotide sequence ID" value="NZ_JAPNTZ010000008.1"/>
</dbReference>
<keyword evidence="1" id="KW-0732">Signal</keyword>
<feature type="chain" id="PRO_5046980029" evidence="1">
    <location>
        <begin position="28"/>
        <end position="136"/>
    </location>
</feature>
<feature type="signal peptide" evidence="1">
    <location>
        <begin position="1"/>
        <end position="27"/>
    </location>
</feature>
<evidence type="ECO:0000313" key="3">
    <source>
        <dbReference type="Proteomes" id="UP001151002"/>
    </source>
</evidence>
<dbReference type="Proteomes" id="UP001151002">
    <property type="component" value="Unassembled WGS sequence"/>
</dbReference>
<keyword evidence="3" id="KW-1185">Reference proteome</keyword>